<keyword evidence="2" id="KW-0732">Signal</keyword>
<organism evidence="3 4">
    <name type="scientific">Thalassobellus suaedae</name>
    <dbReference type="NCBI Taxonomy" id="3074124"/>
    <lineage>
        <taxon>Bacteria</taxon>
        <taxon>Pseudomonadati</taxon>
        <taxon>Bacteroidota</taxon>
        <taxon>Flavobacteriia</taxon>
        <taxon>Flavobacteriales</taxon>
        <taxon>Flavobacteriaceae</taxon>
        <taxon>Thalassobellus</taxon>
    </lineage>
</organism>
<proteinExistence type="predicted"/>
<evidence type="ECO:0000313" key="4">
    <source>
        <dbReference type="Proteomes" id="UP001303407"/>
    </source>
</evidence>
<evidence type="ECO:0000256" key="1">
    <source>
        <dbReference type="SAM" id="MobiDB-lite"/>
    </source>
</evidence>
<feature type="compositionally biased region" description="Low complexity" evidence="1">
    <location>
        <begin position="26"/>
        <end position="37"/>
    </location>
</feature>
<evidence type="ECO:0000313" key="3">
    <source>
        <dbReference type="EMBL" id="WNH11881.1"/>
    </source>
</evidence>
<dbReference type="Pfam" id="PF19527">
    <property type="entry name" value="DUF6055"/>
    <property type="match status" value="1"/>
</dbReference>
<dbReference type="RefSeq" id="WP_415861862.1">
    <property type="nucleotide sequence ID" value="NZ_CP134536.1"/>
</dbReference>
<sequence length="476" mass="54566">MKRIPLFKIIITCFVLLCFSCSSSNGSDDPISESPETPETPETPDDTKITPPENFQYIFAEKPTTGKAVYIPNELKENDFDSNDSKWSYQRSASSDDIIVFWEKGFGQYPSKTSRTNLRVDINNLITMAEGFYTYYRDTMKFVTKGSSQTDNYRMIVMLLYQEEWLATGAGYDNVIGALWINPATTHGGAVIAHEFGHSFQYQVACDGKYGFRDQPYVGQFWEQCAQYMSWQQNNGDYVGELPYLLDNIHKNFSHEDIRYQSMYLQEYWKEKHGIDFLGKLWRNALKPEHPIQTYKRITEISQEVFNDEVFEYASKNITWDYPLGVYNKDYIKNLSIADQKNYQHVTVLETVGDGYYQISANQIPQPYGYNAIQLSVPVAGTSVSVDFDGLDGGYANVEGWRYGFVAVKEGDVPFYGTMERTKKGNASIIIPEGTKTLWLVVTGAPTEHVNHIWDDEPSNDQKFPYKVKFTNTALE</sequence>
<keyword evidence="4" id="KW-1185">Reference proteome</keyword>
<dbReference type="InterPro" id="IPR045690">
    <property type="entry name" value="DUF6055"/>
</dbReference>
<accession>A0ABY9Y1D5</accession>
<feature type="signal peptide" evidence="2">
    <location>
        <begin position="1"/>
        <end position="24"/>
    </location>
</feature>
<evidence type="ECO:0000256" key="2">
    <source>
        <dbReference type="SAM" id="SignalP"/>
    </source>
</evidence>
<reference evidence="3 4" key="1">
    <citation type="submission" date="2023-09" db="EMBL/GenBank/DDBJ databases">
        <title>Thalassobella suaedae gen. nov., sp. nov., a marine bacterium of the family Flavobacteriaceae isolated from a halophyte Suaeda japonica.</title>
        <authorList>
            <person name="Lee S.Y."/>
            <person name="Hwang C.Y."/>
        </authorList>
    </citation>
    <scope>NUCLEOTIDE SEQUENCE [LARGE SCALE GENOMIC DNA]</scope>
    <source>
        <strain evidence="3 4">HL-DH10</strain>
    </source>
</reference>
<protein>
    <submittedName>
        <fullName evidence="3">DUF6055 domain-containing protein</fullName>
    </submittedName>
</protein>
<feature type="region of interest" description="Disordered" evidence="1">
    <location>
        <begin position="26"/>
        <end position="51"/>
    </location>
</feature>
<gene>
    <name evidence="3" type="ORF">RHP49_13355</name>
</gene>
<dbReference type="EMBL" id="CP134536">
    <property type="protein sequence ID" value="WNH11881.1"/>
    <property type="molecule type" value="Genomic_DNA"/>
</dbReference>
<name>A0ABY9Y1D5_9FLAO</name>
<dbReference type="Proteomes" id="UP001303407">
    <property type="component" value="Chromosome"/>
</dbReference>
<feature type="chain" id="PRO_5047195640" evidence="2">
    <location>
        <begin position="25"/>
        <end position="476"/>
    </location>
</feature>